<evidence type="ECO:0000313" key="6">
    <source>
        <dbReference type="EMBL" id="TCP47313.1"/>
    </source>
</evidence>
<dbReference type="GO" id="GO:0003677">
    <property type="term" value="F:DNA binding"/>
    <property type="evidence" value="ECO:0007669"/>
    <property type="project" value="UniProtKB-KW"/>
</dbReference>
<keyword evidence="4" id="KW-0804">Transcription</keyword>
<dbReference type="Pfam" id="PF00126">
    <property type="entry name" value="HTH_1"/>
    <property type="match status" value="1"/>
</dbReference>
<comment type="similarity">
    <text evidence="1">Belongs to the LysR transcriptional regulatory family.</text>
</comment>
<dbReference type="InterPro" id="IPR000847">
    <property type="entry name" value="LysR_HTH_N"/>
</dbReference>
<dbReference type="InterPro" id="IPR036388">
    <property type="entry name" value="WH-like_DNA-bd_sf"/>
</dbReference>
<gene>
    <name evidence="6" type="ORF">EV191_112109</name>
</gene>
<comment type="caution">
    <text evidence="6">The sequence shown here is derived from an EMBL/GenBank/DDBJ whole genome shotgun (WGS) entry which is preliminary data.</text>
</comment>
<dbReference type="EMBL" id="SLXQ01000012">
    <property type="protein sequence ID" value="TCP47313.1"/>
    <property type="molecule type" value="Genomic_DNA"/>
</dbReference>
<evidence type="ECO:0000313" key="7">
    <source>
        <dbReference type="Proteomes" id="UP000294911"/>
    </source>
</evidence>
<dbReference type="GO" id="GO:0032993">
    <property type="term" value="C:protein-DNA complex"/>
    <property type="evidence" value="ECO:0007669"/>
    <property type="project" value="TreeGrafter"/>
</dbReference>
<evidence type="ECO:0000256" key="3">
    <source>
        <dbReference type="ARBA" id="ARBA00023125"/>
    </source>
</evidence>
<protein>
    <submittedName>
        <fullName evidence="6">LysR family transcriptional regulator</fullName>
    </submittedName>
</protein>
<keyword evidence="7" id="KW-1185">Reference proteome</keyword>
<organism evidence="6 7">
    <name type="scientific">Tamaricihabitans halophyticus</name>
    <dbReference type="NCBI Taxonomy" id="1262583"/>
    <lineage>
        <taxon>Bacteria</taxon>
        <taxon>Bacillati</taxon>
        <taxon>Actinomycetota</taxon>
        <taxon>Actinomycetes</taxon>
        <taxon>Pseudonocardiales</taxon>
        <taxon>Pseudonocardiaceae</taxon>
        <taxon>Tamaricihabitans</taxon>
    </lineage>
</organism>
<dbReference type="PROSITE" id="PS50931">
    <property type="entry name" value="HTH_LYSR"/>
    <property type="match status" value="1"/>
</dbReference>
<dbReference type="Proteomes" id="UP000294911">
    <property type="component" value="Unassembled WGS sequence"/>
</dbReference>
<dbReference type="PANTHER" id="PTHR30346">
    <property type="entry name" value="TRANSCRIPTIONAL DUAL REGULATOR HCAR-RELATED"/>
    <property type="match status" value="1"/>
</dbReference>
<dbReference type="OrthoDB" id="79118at2"/>
<dbReference type="GO" id="GO:0003700">
    <property type="term" value="F:DNA-binding transcription factor activity"/>
    <property type="evidence" value="ECO:0007669"/>
    <property type="project" value="InterPro"/>
</dbReference>
<dbReference type="InterPro" id="IPR036390">
    <property type="entry name" value="WH_DNA-bd_sf"/>
</dbReference>
<keyword evidence="2" id="KW-0805">Transcription regulation</keyword>
<dbReference type="PANTHER" id="PTHR30346:SF0">
    <property type="entry name" value="HCA OPERON TRANSCRIPTIONAL ACTIVATOR HCAR"/>
    <property type="match status" value="1"/>
</dbReference>
<dbReference type="SUPFAM" id="SSF53850">
    <property type="entry name" value="Periplasmic binding protein-like II"/>
    <property type="match status" value="1"/>
</dbReference>
<proteinExistence type="inferred from homology"/>
<name>A0A4R2QE05_9PSEU</name>
<dbReference type="PRINTS" id="PR00039">
    <property type="entry name" value="HTHLYSR"/>
</dbReference>
<dbReference type="InterPro" id="IPR005119">
    <property type="entry name" value="LysR_subst-bd"/>
</dbReference>
<dbReference type="Gene3D" id="1.10.10.10">
    <property type="entry name" value="Winged helix-like DNA-binding domain superfamily/Winged helix DNA-binding domain"/>
    <property type="match status" value="1"/>
</dbReference>
<keyword evidence="3" id="KW-0238">DNA-binding</keyword>
<evidence type="ECO:0000256" key="1">
    <source>
        <dbReference type="ARBA" id="ARBA00009437"/>
    </source>
</evidence>
<reference evidence="6 7" key="1">
    <citation type="submission" date="2019-03" db="EMBL/GenBank/DDBJ databases">
        <title>Genomic Encyclopedia of Type Strains, Phase IV (KMG-IV): sequencing the most valuable type-strain genomes for metagenomic binning, comparative biology and taxonomic classification.</title>
        <authorList>
            <person name="Goeker M."/>
        </authorList>
    </citation>
    <scope>NUCLEOTIDE SEQUENCE [LARGE SCALE GENOMIC DNA]</scope>
    <source>
        <strain evidence="6 7">DSM 45765</strain>
    </source>
</reference>
<dbReference type="AlphaFoldDB" id="A0A4R2QE05"/>
<feature type="domain" description="HTH lysR-type" evidence="5">
    <location>
        <begin position="7"/>
        <end position="61"/>
    </location>
</feature>
<sequence>MHQGHVQQIECLLALADELHFGRAAERLGLSQSRVSQLIAALESRVGARLVERTSRRVALTRIGSQFVSEVRPAYRTLLRTFTRARDRALRGAVEELRIGFTGMIYEEITASFRVLYDTHGIAVHAHDLPLGSPFAAVLDGEVDAVIAELPVHEPELTVGYRFAAKDQFIALSVDHPLACREAVEVEHLAELDLLHRAGDAPDYWKAAHTPPATPAGVPIQSSTGITTIQQGMTLVASGRHALLVCQPLAEHNTRTDLRFVPVRGLEASSQLGLVWRTEHTSPQLTALAELLDEGSKPPNRNP</sequence>
<evidence type="ECO:0000256" key="4">
    <source>
        <dbReference type="ARBA" id="ARBA00023163"/>
    </source>
</evidence>
<evidence type="ECO:0000256" key="2">
    <source>
        <dbReference type="ARBA" id="ARBA00023015"/>
    </source>
</evidence>
<dbReference type="Gene3D" id="3.40.190.10">
    <property type="entry name" value="Periplasmic binding protein-like II"/>
    <property type="match status" value="2"/>
</dbReference>
<accession>A0A4R2QE05</accession>
<dbReference type="SUPFAM" id="SSF46785">
    <property type="entry name" value="Winged helix' DNA-binding domain"/>
    <property type="match status" value="1"/>
</dbReference>
<evidence type="ECO:0000259" key="5">
    <source>
        <dbReference type="PROSITE" id="PS50931"/>
    </source>
</evidence>
<dbReference type="FunFam" id="1.10.10.10:FF:000001">
    <property type="entry name" value="LysR family transcriptional regulator"/>
    <property type="match status" value="1"/>
</dbReference>
<dbReference type="Pfam" id="PF03466">
    <property type="entry name" value="LysR_substrate"/>
    <property type="match status" value="1"/>
</dbReference>